<proteinExistence type="predicted"/>
<dbReference type="EMBL" id="ASHM01004044">
    <property type="protein sequence ID" value="PNY10745.1"/>
    <property type="molecule type" value="Genomic_DNA"/>
</dbReference>
<organism evidence="1 2">
    <name type="scientific">Trifolium pratense</name>
    <name type="common">Red clover</name>
    <dbReference type="NCBI Taxonomy" id="57577"/>
    <lineage>
        <taxon>Eukaryota</taxon>
        <taxon>Viridiplantae</taxon>
        <taxon>Streptophyta</taxon>
        <taxon>Embryophyta</taxon>
        <taxon>Tracheophyta</taxon>
        <taxon>Spermatophyta</taxon>
        <taxon>Magnoliopsida</taxon>
        <taxon>eudicotyledons</taxon>
        <taxon>Gunneridae</taxon>
        <taxon>Pentapetalae</taxon>
        <taxon>rosids</taxon>
        <taxon>fabids</taxon>
        <taxon>Fabales</taxon>
        <taxon>Fabaceae</taxon>
        <taxon>Papilionoideae</taxon>
        <taxon>50 kb inversion clade</taxon>
        <taxon>NPAAA clade</taxon>
        <taxon>Hologalegina</taxon>
        <taxon>IRL clade</taxon>
        <taxon>Trifolieae</taxon>
        <taxon>Trifolium</taxon>
    </lineage>
</organism>
<reference evidence="1 2" key="2">
    <citation type="journal article" date="2017" name="Front. Plant Sci.">
        <title>Gene Classification and Mining of Molecular Markers Useful in Red Clover (Trifolium pratense) Breeding.</title>
        <authorList>
            <person name="Istvanek J."/>
            <person name="Dluhosova J."/>
            <person name="Dluhos P."/>
            <person name="Patkova L."/>
            <person name="Nedelnik J."/>
            <person name="Repkova J."/>
        </authorList>
    </citation>
    <scope>NUCLEOTIDE SEQUENCE [LARGE SCALE GENOMIC DNA]</scope>
    <source>
        <strain evidence="2">cv. Tatra</strain>
        <tissue evidence="1">Young leaves</tissue>
    </source>
</reference>
<evidence type="ECO:0000313" key="1">
    <source>
        <dbReference type="EMBL" id="PNY10745.1"/>
    </source>
</evidence>
<dbReference type="Proteomes" id="UP000236291">
    <property type="component" value="Unassembled WGS sequence"/>
</dbReference>
<protein>
    <submittedName>
        <fullName evidence="1">Ribonuclease H</fullName>
    </submittedName>
</protein>
<sequence>MVSKCPASSHISHGHIRQGDPLSHYLCMEKLSIAINDAVQHGAWNLIHFSDNDPRLSHLFADDVMLFTKAKNSQLHFINSLFDCFSCASGLKINSKI</sequence>
<reference evidence="1 2" key="1">
    <citation type="journal article" date="2014" name="Am. J. Bot.">
        <title>Genome assembly and annotation for red clover (Trifolium pratense; Fabaceae).</title>
        <authorList>
            <person name="Istvanek J."/>
            <person name="Jaros M."/>
            <person name="Krenek A."/>
            <person name="Repkova J."/>
        </authorList>
    </citation>
    <scope>NUCLEOTIDE SEQUENCE [LARGE SCALE GENOMIC DNA]</scope>
    <source>
        <strain evidence="2">cv. Tatra</strain>
        <tissue evidence="1">Young leaves</tissue>
    </source>
</reference>
<gene>
    <name evidence="1" type="ORF">L195_g007334</name>
</gene>
<accession>A0A2K3P639</accession>
<name>A0A2K3P639_TRIPR</name>
<evidence type="ECO:0000313" key="2">
    <source>
        <dbReference type="Proteomes" id="UP000236291"/>
    </source>
</evidence>
<dbReference type="AlphaFoldDB" id="A0A2K3P639"/>
<comment type="caution">
    <text evidence="1">The sequence shown here is derived from an EMBL/GenBank/DDBJ whole genome shotgun (WGS) entry which is preliminary data.</text>
</comment>